<proteinExistence type="predicted"/>
<evidence type="ECO:0000313" key="2">
    <source>
        <dbReference type="EMBL" id="CAD9161088.1"/>
    </source>
</evidence>
<gene>
    <name evidence="2" type="ORF">ACAT0790_LOCUS37853</name>
</gene>
<dbReference type="EMBL" id="HBGE01063267">
    <property type="protein sequence ID" value="CAD9161088.1"/>
    <property type="molecule type" value="Transcribed_RNA"/>
</dbReference>
<reference evidence="2" key="1">
    <citation type="submission" date="2021-01" db="EMBL/GenBank/DDBJ databases">
        <authorList>
            <person name="Corre E."/>
            <person name="Pelletier E."/>
            <person name="Niang G."/>
            <person name="Scheremetjew M."/>
            <person name="Finn R."/>
            <person name="Kale V."/>
            <person name="Holt S."/>
            <person name="Cochrane G."/>
            <person name="Meng A."/>
            <person name="Brown T."/>
            <person name="Cohen L."/>
        </authorList>
    </citation>
    <scope>NUCLEOTIDE SEQUENCE</scope>
    <source>
        <strain evidence="2">OF101</strain>
    </source>
</reference>
<sequence length="302" mass="31492">MSAAAKPWKAQDSQDRRSNMVTSSVNAHAKKDGAGSYAWGSAMEVTDYEPVGLANSTKVITVMAAPAAAPIMVQQTMPPAVISDTQQFPTLGAQPAASPVTSVRWAAPAPAVYQAPPVQVAPPVTVAAPRYTTQAAKVVTMTGAATSVSIPPMGSQPTTVSTTVTTAGASPMAGAPRVILGEDMMRAGVTTLDATHPRNAFARKPHHKPFAGTVVATELQEAPAIDWTAAGTTSFQHQVIHQVAQNPAHLGPYIAEKPAIALSTLKAMPSPAAYVPNQRMSKLVTSQPKISAKPQVMFQRKC</sequence>
<accession>A0A7S1RAX1</accession>
<evidence type="ECO:0000256" key="1">
    <source>
        <dbReference type="SAM" id="MobiDB-lite"/>
    </source>
</evidence>
<dbReference type="AlphaFoldDB" id="A0A7S1RAX1"/>
<organism evidence="2">
    <name type="scientific">Alexandrium catenella</name>
    <name type="common">Red tide dinoflagellate</name>
    <name type="synonym">Gonyaulax catenella</name>
    <dbReference type="NCBI Taxonomy" id="2925"/>
    <lineage>
        <taxon>Eukaryota</taxon>
        <taxon>Sar</taxon>
        <taxon>Alveolata</taxon>
        <taxon>Dinophyceae</taxon>
        <taxon>Gonyaulacales</taxon>
        <taxon>Pyrocystaceae</taxon>
        <taxon>Alexandrium</taxon>
    </lineage>
</organism>
<feature type="region of interest" description="Disordered" evidence="1">
    <location>
        <begin position="1"/>
        <end position="27"/>
    </location>
</feature>
<protein>
    <submittedName>
        <fullName evidence="2">Uncharacterized protein</fullName>
    </submittedName>
</protein>
<name>A0A7S1RAX1_ALECA</name>